<dbReference type="EMBL" id="JAACJJ010000017">
    <property type="protein sequence ID" value="KAF5323813.1"/>
    <property type="molecule type" value="Genomic_DNA"/>
</dbReference>
<feature type="active site" description="Nucleophile" evidence="10">
    <location>
        <position position="141"/>
    </location>
</feature>
<feature type="region of interest" description="Disordered" evidence="13">
    <location>
        <begin position="1"/>
        <end position="26"/>
    </location>
</feature>
<proteinExistence type="inferred from homology"/>
<feature type="active site" description="Proton donor/acceptor" evidence="10">
    <location>
        <position position="206"/>
    </location>
</feature>
<dbReference type="SMART" id="SM01110">
    <property type="entry name" value="Cutinase"/>
    <property type="match status" value="1"/>
</dbReference>
<evidence type="ECO:0000256" key="3">
    <source>
        <dbReference type="ARBA" id="ARBA00013095"/>
    </source>
</evidence>
<dbReference type="GO" id="GO:0016052">
    <property type="term" value="P:carbohydrate catabolic process"/>
    <property type="evidence" value="ECO:0007669"/>
    <property type="project" value="TreeGrafter"/>
</dbReference>
<reference evidence="14 15" key="1">
    <citation type="journal article" date="2020" name="ISME J.">
        <title>Uncovering the hidden diversity of litter-decomposition mechanisms in mushroom-forming fungi.</title>
        <authorList>
            <person name="Floudas D."/>
            <person name="Bentzer J."/>
            <person name="Ahren D."/>
            <person name="Johansson T."/>
            <person name="Persson P."/>
            <person name="Tunlid A."/>
        </authorList>
    </citation>
    <scope>NUCLEOTIDE SEQUENCE [LARGE SCALE GENOMIC DNA]</scope>
    <source>
        <strain evidence="14 15">CBS 101986</strain>
    </source>
</reference>
<dbReference type="InterPro" id="IPR043579">
    <property type="entry name" value="CUTINASE_2"/>
</dbReference>
<evidence type="ECO:0000256" key="8">
    <source>
        <dbReference type="ARBA" id="ARBA00023157"/>
    </source>
</evidence>
<evidence type="ECO:0000256" key="12">
    <source>
        <dbReference type="RuleBase" id="RU361263"/>
    </source>
</evidence>
<keyword evidence="7 12" id="KW-0378">Hydrolase</keyword>
<evidence type="ECO:0000313" key="14">
    <source>
        <dbReference type="EMBL" id="KAF5323813.1"/>
    </source>
</evidence>
<keyword evidence="6" id="KW-0732">Signal</keyword>
<dbReference type="GO" id="GO:0050525">
    <property type="term" value="F:cutinase activity"/>
    <property type="evidence" value="ECO:0007669"/>
    <property type="project" value="UniProtKB-UniRule"/>
</dbReference>
<dbReference type="InterPro" id="IPR011150">
    <property type="entry name" value="Cutinase_monf"/>
</dbReference>
<comment type="caution">
    <text evidence="14">The sequence shown here is derived from an EMBL/GenBank/DDBJ whole genome shotgun (WGS) entry which is preliminary data.</text>
</comment>
<evidence type="ECO:0000256" key="6">
    <source>
        <dbReference type="ARBA" id="ARBA00022729"/>
    </source>
</evidence>
<dbReference type="Gene3D" id="3.40.50.1820">
    <property type="entry name" value="alpha/beta hydrolase"/>
    <property type="match status" value="1"/>
</dbReference>
<evidence type="ECO:0000256" key="2">
    <source>
        <dbReference type="ARBA" id="ARBA00007534"/>
    </source>
</evidence>
<evidence type="ECO:0000313" key="15">
    <source>
        <dbReference type="Proteomes" id="UP000567179"/>
    </source>
</evidence>
<dbReference type="InterPro" id="IPR000675">
    <property type="entry name" value="Cutinase/axe"/>
</dbReference>
<dbReference type="AlphaFoldDB" id="A0A8H5BJV3"/>
<comment type="catalytic activity">
    <reaction evidence="9 12">
        <text>cutin + H2O = cutin monomers.</text>
        <dbReference type="EC" id="3.1.1.74"/>
    </reaction>
</comment>
<feature type="disulfide bond" evidence="11">
    <location>
        <begin position="189"/>
        <end position="196"/>
    </location>
</feature>
<keyword evidence="4 12" id="KW-0719">Serine esterase</keyword>
<organism evidence="14 15">
    <name type="scientific">Psilocybe cf. subviscida</name>
    <dbReference type="NCBI Taxonomy" id="2480587"/>
    <lineage>
        <taxon>Eukaryota</taxon>
        <taxon>Fungi</taxon>
        <taxon>Dikarya</taxon>
        <taxon>Basidiomycota</taxon>
        <taxon>Agaricomycotina</taxon>
        <taxon>Agaricomycetes</taxon>
        <taxon>Agaricomycetidae</taxon>
        <taxon>Agaricales</taxon>
        <taxon>Agaricineae</taxon>
        <taxon>Strophariaceae</taxon>
        <taxon>Psilocybe</taxon>
    </lineage>
</organism>
<evidence type="ECO:0000256" key="7">
    <source>
        <dbReference type="ARBA" id="ARBA00022801"/>
    </source>
</evidence>
<evidence type="ECO:0000256" key="1">
    <source>
        <dbReference type="ARBA" id="ARBA00004613"/>
    </source>
</evidence>
<comment type="subcellular location">
    <subcellularLocation>
        <location evidence="1 12">Secreted</location>
    </subcellularLocation>
</comment>
<dbReference type="PRINTS" id="PR00129">
    <property type="entry name" value="CUTINASE"/>
</dbReference>
<dbReference type="PANTHER" id="PTHR48250">
    <property type="entry name" value="CUTINASE 2-RELATED"/>
    <property type="match status" value="1"/>
</dbReference>
<dbReference type="Proteomes" id="UP000567179">
    <property type="component" value="Unassembled WGS sequence"/>
</dbReference>
<sequence>MMRARRDAKEQTPKPPRSYPDQEEPYTSSMFRPALLLSLVLAVVAAPSPRAAQACTDVTVIFARGTTETAPIGTIVGPPLQSALQTALGGRSLTFTGVNYPASVAGFLEGGDPQGAQTMANDVASVASACPNTEIVMSGYSQGGQLVHLAAAELSSTNQKRVKAVVIFGDPDDGQSLPGGLNAVEKTFCHVGDDICAGGDLILTPHLTYGADTPAAATFIVGKL</sequence>
<dbReference type="OrthoDB" id="3225429at2759"/>
<evidence type="ECO:0000256" key="5">
    <source>
        <dbReference type="ARBA" id="ARBA00022525"/>
    </source>
</evidence>
<evidence type="ECO:0000256" key="4">
    <source>
        <dbReference type="ARBA" id="ARBA00022487"/>
    </source>
</evidence>
<gene>
    <name evidence="14" type="ORF">D9619_012987</name>
</gene>
<accession>A0A8H5BJV3</accession>
<dbReference type="Pfam" id="PF01083">
    <property type="entry name" value="Cutinase"/>
    <property type="match status" value="1"/>
</dbReference>
<dbReference type="PROSITE" id="PS00155">
    <property type="entry name" value="CUTINASE_1"/>
    <property type="match status" value="1"/>
</dbReference>
<feature type="compositionally biased region" description="Basic and acidic residues" evidence="13">
    <location>
        <begin position="1"/>
        <end position="12"/>
    </location>
</feature>
<dbReference type="EC" id="3.1.1.74" evidence="3 12"/>
<feature type="active site" evidence="10">
    <location>
        <position position="193"/>
    </location>
</feature>
<name>A0A8H5BJV3_9AGAR</name>
<evidence type="ECO:0000256" key="11">
    <source>
        <dbReference type="PIRSR" id="PIRSR611150-2"/>
    </source>
</evidence>
<dbReference type="InterPro" id="IPR029058">
    <property type="entry name" value="AB_hydrolase_fold"/>
</dbReference>
<protein>
    <recommendedName>
        <fullName evidence="3 12">Cutinase</fullName>
        <ecNumber evidence="3 12">3.1.1.74</ecNumber>
    </recommendedName>
</protein>
<feature type="disulfide bond" evidence="11">
    <location>
        <begin position="55"/>
        <end position="130"/>
    </location>
</feature>
<evidence type="ECO:0000256" key="13">
    <source>
        <dbReference type="SAM" id="MobiDB-lite"/>
    </source>
</evidence>
<dbReference type="SUPFAM" id="SSF53474">
    <property type="entry name" value="alpha/beta-Hydrolases"/>
    <property type="match status" value="1"/>
</dbReference>
<keyword evidence="15" id="KW-1185">Reference proteome</keyword>
<comment type="function">
    <text evidence="12">Catalyzes the hydrolysis of complex carboxylic polyesters found in the cell wall of plants. Degrades cutin, a macromolecule that forms the structure of the plant cuticle.</text>
</comment>
<keyword evidence="5 12" id="KW-0964">Secreted</keyword>
<dbReference type="GO" id="GO:0005576">
    <property type="term" value="C:extracellular region"/>
    <property type="evidence" value="ECO:0007669"/>
    <property type="project" value="UniProtKB-SubCell"/>
</dbReference>
<comment type="similarity">
    <text evidence="2 12">Belongs to the cutinase family.</text>
</comment>
<evidence type="ECO:0000256" key="10">
    <source>
        <dbReference type="PIRSR" id="PIRSR611150-1"/>
    </source>
</evidence>
<keyword evidence="8 11" id="KW-1015">Disulfide bond</keyword>
<dbReference type="PROSITE" id="PS00931">
    <property type="entry name" value="CUTINASE_2"/>
    <property type="match status" value="1"/>
</dbReference>
<dbReference type="PANTHER" id="PTHR48250:SF1">
    <property type="entry name" value="CUTINASE"/>
    <property type="match status" value="1"/>
</dbReference>
<dbReference type="InterPro" id="IPR043580">
    <property type="entry name" value="CUTINASE_1"/>
</dbReference>
<evidence type="ECO:0000256" key="9">
    <source>
        <dbReference type="ARBA" id="ARBA00034045"/>
    </source>
</evidence>